<comment type="caution">
    <text evidence="3">The sequence shown here is derived from an EMBL/GenBank/DDBJ whole genome shotgun (WGS) entry which is preliminary data.</text>
</comment>
<reference evidence="3 4" key="1">
    <citation type="submission" date="2015-07" db="EMBL/GenBank/DDBJ databases">
        <title>Comparative genomics of the Sigatoka disease complex on banana suggests a link between parallel evolutionary changes in Pseudocercospora fijiensis and Pseudocercospora eumusae and increased virulence on the banana host.</title>
        <authorList>
            <person name="Chang T.-C."/>
            <person name="Salvucci A."/>
            <person name="Crous P.W."/>
            <person name="Stergiopoulos I."/>
        </authorList>
    </citation>
    <scope>NUCLEOTIDE SEQUENCE [LARGE SCALE GENOMIC DNA]</scope>
    <source>
        <strain evidence="3 4">CBS 116634</strain>
    </source>
</reference>
<feature type="compositionally biased region" description="Basic and acidic residues" evidence="2">
    <location>
        <begin position="120"/>
        <end position="130"/>
    </location>
</feature>
<dbReference type="Proteomes" id="UP000073492">
    <property type="component" value="Unassembled WGS sequence"/>
</dbReference>
<protein>
    <submittedName>
        <fullName evidence="3">Uncharacterized protein</fullName>
    </submittedName>
</protein>
<dbReference type="AlphaFoldDB" id="A0A139H3B7"/>
<feature type="region of interest" description="Disordered" evidence="2">
    <location>
        <begin position="112"/>
        <end position="149"/>
    </location>
</feature>
<organism evidence="3 4">
    <name type="scientific">Pseudocercospora musae</name>
    <dbReference type="NCBI Taxonomy" id="113226"/>
    <lineage>
        <taxon>Eukaryota</taxon>
        <taxon>Fungi</taxon>
        <taxon>Dikarya</taxon>
        <taxon>Ascomycota</taxon>
        <taxon>Pezizomycotina</taxon>
        <taxon>Dothideomycetes</taxon>
        <taxon>Dothideomycetidae</taxon>
        <taxon>Mycosphaerellales</taxon>
        <taxon>Mycosphaerellaceae</taxon>
        <taxon>Pseudocercospora</taxon>
    </lineage>
</organism>
<keyword evidence="4" id="KW-1185">Reference proteome</keyword>
<feature type="compositionally biased region" description="Low complexity" evidence="2">
    <location>
        <begin position="314"/>
        <end position="335"/>
    </location>
</feature>
<name>A0A139H3B7_9PEZI</name>
<accession>A0A139H3B7</accession>
<dbReference type="EMBL" id="LFZO01000813">
    <property type="protein sequence ID" value="KXS96911.1"/>
    <property type="molecule type" value="Genomic_DNA"/>
</dbReference>
<evidence type="ECO:0000256" key="2">
    <source>
        <dbReference type="SAM" id="MobiDB-lite"/>
    </source>
</evidence>
<feature type="coiled-coil region" evidence="1">
    <location>
        <begin position="239"/>
        <end position="273"/>
    </location>
</feature>
<feature type="region of interest" description="Disordered" evidence="2">
    <location>
        <begin position="313"/>
        <end position="335"/>
    </location>
</feature>
<dbReference type="OrthoDB" id="10613167at2759"/>
<evidence type="ECO:0000313" key="3">
    <source>
        <dbReference type="EMBL" id="KXS96911.1"/>
    </source>
</evidence>
<gene>
    <name evidence="3" type="ORF">AC579_5043</name>
</gene>
<evidence type="ECO:0000256" key="1">
    <source>
        <dbReference type="SAM" id="Coils"/>
    </source>
</evidence>
<sequence>MKRRRGGKFVTLSPTNAEVDVLVNYFRAHNVNAAQLPTPLQVVDLIDCMGYTSGYAPLDASLAELVVNIIDRPELQSRLGNGSKNKLKAGDKMQLKKAVTSLILDADKDASRTPIASSARDSDLPPRPDPRSVNSALPDAAPAERHASGPKSFFASVGAMLGAIGQGATKATEEQTRSSPSGDHALLAASATDTEPARMVTTVTSHLTGASLALTDEDHAILDQLFTRLHLGTPNRLSVDSLSHHVSSLQAAVEAQEEEIQRATEEWKRLRGEKCIGASATAKKEVQAVATVVGNIDIADTETTPRFELQGIASPTTRRPSTPLSSFSTSSTSKSTHTMMATPKILSPADIRAIVTWVTMFSANGSIDAIQYHCVAVISFMA</sequence>
<proteinExistence type="predicted"/>
<keyword evidence="1" id="KW-0175">Coiled coil</keyword>
<evidence type="ECO:0000313" key="4">
    <source>
        <dbReference type="Proteomes" id="UP000073492"/>
    </source>
</evidence>